<keyword evidence="8 11" id="KW-0472">Membrane</keyword>
<dbReference type="RefSeq" id="YP_009328027.1">
    <property type="nucleotide sequence ID" value="NC_032071.1"/>
</dbReference>
<geneLocation type="mitochondrion" evidence="12"/>
<gene>
    <name evidence="12" type="primary">ND4L</name>
</gene>
<dbReference type="AlphaFoldDB" id="A0A1J0KEP9"/>
<keyword evidence="12" id="KW-0496">Mitochondrion</keyword>
<evidence type="ECO:0000256" key="8">
    <source>
        <dbReference type="ARBA" id="ARBA00023136"/>
    </source>
</evidence>
<evidence type="ECO:0000256" key="10">
    <source>
        <dbReference type="ARBA" id="ARBA00049551"/>
    </source>
</evidence>
<dbReference type="Gene3D" id="1.10.287.3510">
    <property type="match status" value="1"/>
</dbReference>
<organism evidence="12">
    <name type="scientific">Trachelus iudaicus</name>
    <dbReference type="NCBI Taxonomy" id="1090881"/>
    <lineage>
        <taxon>Eukaryota</taxon>
        <taxon>Metazoa</taxon>
        <taxon>Ecdysozoa</taxon>
        <taxon>Arthropoda</taxon>
        <taxon>Hexapoda</taxon>
        <taxon>Insecta</taxon>
        <taxon>Pterygota</taxon>
        <taxon>Neoptera</taxon>
        <taxon>Endopterygota</taxon>
        <taxon>Hymenoptera</taxon>
        <taxon>Cephoidea</taxon>
        <taxon>Cephidae</taxon>
        <taxon>Trachelus</taxon>
    </lineage>
</organism>
<comment type="subcellular location">
    <subcellularLocation>
        <location evidence="1">Membrane</location>
        <topology evidence="1">Multi-pass membrane protein</topology>
    </subcellularLocation>
</comment>
<evidence type="ECO:0000256" key="4">
    <source>
        <dbReference type="ARBA" id="ARBA00022692"/>
    </source>
</evidence>
<evidence type="ECO:0000313" key="12">
    <source>
        <dbReference type="EMBL" id="APC92670.1"/>
    </source>
</evidence>
<evidence type="ECO:0000256" key="2">
    <source>
        <dbReference type="ARBA" id="ARBA00010519"/>
    </source>
</evidence>
<evidence type="ECO:0000256" key="11">
    <source>
        <dbReference type="SAM" id="Phobius"/>
    </source>
</evidence>
<reference evidence="12" key="1">
    <citation type="submission" date="2016-05" db="EMBL/GenBank/DDBJ databases">
        <title>The mitogenome evolution and characteristics of Cephini by including two new mitogenomes from Trachelus (Hymenoptera: Cephidae): evidence for parallel adaptive evolution.</title>
        <authorList>
            <person name="Korkmaz E.M."/>
            <person name="Aydemir H.B."/>
            <person name="Budak M."/>
            <person name="Temel B."/>
            <person name="Basibuyuk H.H."/>
        </authorList>
    </citation>
    <scope>NUCLEOTIDE SEQUENCE</scope>
</reference>
<evidence type="ECO:0000256" key="9">
    <source>
        <dbReference type="ARBA" id="ARBA00031586"/>
    </source>
</evidence>
<evidence type="ECO:0000256" key="7">
    <source>
        <dbReference type="ARBA" id="ARBA00023027"/>
    </source>
</evidence>
<protein>
    <recommendedName>
        <fullName evidence="3">NADH-ubiquinone oxidoreductase chain 4L</fullName>
    </recommendedName>
    <alternativeName>
        <fullName evidence="9">NADH dehydrogenase subunit 4L</fullName>
    </alternativeName>
</protein>
<comment type="similarity">
    <text evidence="2">Belongs to the complex I subunit 4L family.</text>
</comment>
<keyword evidence="5" id="KW-1278">Translocase</keyword>
<evidence type="ECO:0000256" key="6">
    <source>
        <dbReference type="ARBA" id="ARBA00022989"/>
    </source>
</evidence>
<evidence type="ECO:0000256" key="1">
    <source>
        <dbReference type="ARBA" id="ARBA00004141"/>
    </source>
</evidence>
<dbReference type="CTD" id="4539"/>
<comment type="catalytic activity">
    <reaction evidence="10">
        <text>a ubiquinone + NADH + 5 H(+)(in) = a ubiquinol + NAD(+) + 4 H(+)(out)</text>
        <dbReference type="Rhea" id="RHEA:29091"/>
        <dbReference type="Rhea" id="RHEA-COMP:9565"/>
        <dbReference type="Rhea" id="RHEA-COMP:9566"/>
        <dbReference type="ChEBI" id="CHEBI:15378"/>
        <dbReference type="ChEBI" id="CHEBI:16389"/>
        <dbReference type="ChEBI" id="CHEBI:17976"/>
        <dbReference type="ChEBI" id="CHEBI:57540"/>
        <dbReference type="ChEBI" id="CHEBI:57945"/>
        <dbReference type="EC" id="7.1.1.2"/>
    </reaction>
</comment>
<dbReference type="InterPro" id="IPR039428">
    <property type="entry name" value="NUOK/Mnh_C1-like"/>
</dbReference>
<proteinExistence type="inferred from homology"/>
<dbReference type="GO" id="GO:0008137">
    <property type="term" value="F:NADH dehydrogenase (ubiquinone) activity"/>
    <property type="evidence" value="ECO:0007669"/>
    <property type="project" value="UniProtKB-EC"/>
</dbReference>
<dbReference type="GO" id="GO:0016020">
    <property type="term" value="C:membrane"/>
    <property type="evidence" value="ECO:0007669"/>
    <property type="project" value="UniProtKB-SubCell"/>
</dbReference>
<evidence type="ECO:0000256" key="3">
    <source>
        <dbReference type="ARBA" id="ARBA00016612"/>
    </source>
</evidence>
<name>A0A1J0KEP9_9HYME</name>
<accession>A0A1J0KEP9</accession>
<feature type="transmembrane region" description="Helical" evidence="11">
    <location>
        <begin position="60"/>
        <end position="81"/>
    </location>
</feature>
<feature type="transmembrane region" description="Helical" evidence="11">
    <location>
        <begin position="6"/>
        <end position="21"/>
    </location>
</feature>
<feature type="transmembrane region" description="Helical" evidence="11">
    <location>
        <begin position="28"/>
        <end position="48"/>
    </location>
</feature>
<keyword evidence="4 11" id="KW-0812">Transmembrane</keyword>
<keyword evidence="7" id="KW-0520">NAD</keyword>
<keyword evidence="6 11" id="KW-1133">Transmembrane helix</keyword>
<evidence type="ECO:0000256" key="5">
    <source>
        <dbReference type="ARBA" id="ARBA00022967"/>
    </source>
</evidence>
<dbReference type="EMBL" id="KX257357">
    <property type="protein sequence ID" value="APC92670.1"/>
    <property type="molecule type" value="Genomic_DNA"/>
</dbReference>
<dbReference type="Pfam" id="PF00420">
    <property type="entry name" value="Oxidored_q2"/>
    <property type="match status" value="1"/>
</dbReference>
<sequence>MLMYFLYYGLTLMFMSLMIFLKFNKHILLILMGLEFFVIVMFFVWFTYLSMLDISHFMSLYYLIFAVNESVLGLTIMIVIMRAYGNDYLNSLILLKW</sequence>
<dbReference type="GeneID" id="30513777"/>